<comment type="caution">
    <text evidence="2">The sequence shown here is derived from an EMBL/GenBank/DDBJ whole genome shotgun (WGS) entry which is preliminary data.</text>
</comment>
<dbReference type="OrthoDB" id="384721at2"/>
<evidence type="ECO:0000313" key="2">
    <source>
        <dbReference type="EMBL" id="TXC89271.1"/>
    </source>
</evidence>
<dbReference type="CDD" id="cd08563">
    <property type="entry name" value="GDPD_TtGDE_like"/>
    <property type="match status" value="1"/>
</dbReference>
<dbReference type="PANTHER" id="PTHR46211:SF1">
    <property type="entry name" value="GLYCEROPHOSPHODIESTER PHOSPHODIESTERASE, CYTOPLASMIC"/>
    <property type="match status" value="1"/>
</dbReference>
<gene>
    <name evidence="2" type="ORF">FS935_17500</name>
</gene>
<reference evidence="2 3" key="1">
    <citation type="journal article" date="2005" name="Int. J. Syst. Evol. Microbiol.">
        <title>Bacillus litoralis sp. nov., isolated from a tidal flat of the Yellow Sea in Korea.</title>
        <authorList>
            <person name="Yoon J.H."/>
            <person name="Oh T.K."/>
        </authorList>
    </citation>
    <scope>NUCLEOTIDE SEQUENCE [LARGE SCALE GENOMIC DNA]</scope>
    <source>
        <strain evidence="2 3">SW-211</strain>
    </source>
</reference>
<name>A0A5C6VXG9_9BACI</name>
<dbReference type="PANTHER" id="PTHR46211">
    <property type="entry name" value="GLYCEROPHOSPHORYL DIESTER PHOSPHODIESTERASE"/>
    <property type="match status" value="1"/>
</dbReference>
<dbReference type="InterPro" id="IPR030395">
    <property type="entry name" value="GP_PDE_dom"/>
</dbReference>
<dbReference type="PROSITE" id="PS51704">
    <property type="entry name" value="GP_PDE"/>
    <property type="match status" value="1"/>
</dbReference>
<proteinExistence type="predicted"/>
<accession>A0A5C6VXG9</accession>
<keyword evidence="3" id="KW-1185">Reference proteome</keyword>
<dbReference type="Gene3D" id="3.20.20.190">
    <property type="entry name" value="Phosphatidylinositol (PI) phosphodiesterase"/>
    <property type="match status" value="1"/>
</dbReference>
<dbReference type="Proteomes" id="UP000321363">
    <property type="component" value="Unassembled WGS sequence"/>
</dbReference>
<dbReference type="RefSeq" id="WP_146949937.1">
    <property type="nucleotide sequence ID" value="NZ_VOQF01000012.1"/>
</dbReference>
<sequence length="246" mass="28085">MGETRQFFAHRGVSGEYPENTMAAFRAAAKVKAHGVELDVQLTKDGEVVVIHDETIDRTTNGIGYVKDFVWNQLKRFDAGSWFHPKFSRESIPLLEEVLQWVTTLNYPLLVNVELKNDIIDYPELEEKVLHLIDMFHLQSQCILSSFNKASLKKINELNDSIETAYLIEGIPVDILKVVENIPVKAIHCEASFAQSIIGKKVQERGYPIRVFTINTMSEYNKLIKSNVSAIITDYPEIFLENKIIE</sequence>
<dbReference type="EMBL" id="VOQF01000012">
    <property type="protein sequence ID" value="TXC89271.1"/>
    <property type="molecule type" value="Genomic_DNA"/>
</dbReference>
<feature type="domain" description="GP-PDE" evidence="1">
    <location>
        <begin position="5"/>
        <end position="243"/>
    </location>
</feature>
<dbReference type="AlphaFoldDB" id="A0A5C6VXG9"/>
<dbReference type="GO" id="GO:0008081">
    <property type="term" value="F:phosphoric diester hydrolase activity"/>
    <property type="evidence" value="ECO:0007669"/>
    <property type="project" value="InterPro"/>
</dbReference>
<dbReference type="InterPro" id="IPR017946">
    <property type="entry name" value="PLC-like_Pdiesterase_TIM-brl"/>
</dbReference>
<dbReference type="Pfam" id="PF03009">
    <property type="entry name" value="GDPD"/>
    <property type="match status" value="1"/>
</dbReference>
<evidence type="ECO:0000259" key="1">
    <source>
        <dbReference type="PROSITE" id="PS51704"/>
    </source>
</evidence>
<organism evidence="2 3">
    <name type="scientific">Metabacillus litoralis</name>
    <dbReference type="NCBI Taxonomy" id="152268"/>
    <lineage>
        <taxon>Bacteria</taxon>
        <taxon>Bacillati</taxon>
        <taxon>Bacillota</taxon>
        <taxon>Bacilli</taxon>
        <taxon>Bacillales</taxon>
        <taxon>Bacillaceae</taxon>
        <taxon>Metabacillus</taxon>
    </lineage>
</organism>
<protein>
    <submittedName>
        <fullName evidence="2">Glycerophosphodiester phosphodiesterase</fullName>
    </submittedName>
</protein>
<evidence type="ECO:0000313" key="3">
    <source>
        <dbReference type="Proteomes" id="UP000321363"/>
    </source>
</evidence>
<dbReference type="GO" id="GO:0006629">
    <property type="term" value="P:lipid metabolic process"/>
    <property type="evidence" value="ECO:0007669"/>
    <property type="project" value="InterPro"/>
</dbReference>
<dbReference type="SUPFAM" id="SSF51695">
    <property type="entry name" value="PLC-like phosphodiesterases"/>
    <property type="match status" value="1"/>
</dbReference>